<gene>
    <name evidence="1" type="ORF">NPIL_28621</name>
</gene>
<dbReference type="OrthoDB" id="6433940at2759"/>
<organism evidence="1 2">
    <name type="scientific">Nephila pilipes</name>
    <name type="common">Giant wood spider</name>
    <name type="synonym">Nephila maculata</name>
    <dbReference type="NCBI Taxonomy" id="299642"/>
    <lineage>
        <taxon>Eukaryota</taxon>
        <taxon>Metazoa</taxon>
        <taxon>Ecdysozoa</taxon>
        <taxon>Arthropoda</taxon>
        <taxon>Chelicerata</taxon>
        <taxon>Arachnida</taxon>
        <taxon>Araneae</taxon>
        <taxon>Araneomorphae</taxon>
        <taxon>Entelegynae</taxon>
        <taxon>Araneoidea</taxon>
        <taxon>Nephilidae</taxon>
        <taxon>Nephila</taxon>
    </lineage>
</organism>
<protein>
    <submittedName>
        <fullName evidence="1">Uncharacterized protein</fullName>
    </submittedName>
</protein>
<proteinExistence type="predicted"/>
<dbReference type="EMBL" id="BMAW01039477">
    <property type="protein sequence ID" value="GFU56012.1"/>
    <property type="molecule type" value="Genomic_DNA"/>
</dbReference>
<evidence type="ECO:0000313" key="2">
    <source>
        <dbReference type="Proteomes" id="UP000887013"/>
    </source>
</evidence>
<dbReference type="Proteomes" id="UP000887013">
    <property type="component" value="Unassembled WGS sequence"/>
</dbReference>
<keyword evidence="2" id="KW-1185">Reference proteome</keyword>
<sequence length="114" mass="13053">MGPCETDSSKDLESKAVDYFSRNIKTDEDGRYEVKLPWMRSPDELPTNRDIAGKRLVSTSMKFLLIALHRFIEDSTKLIAQAKFDLRGWEFTGEAISLKDPKPTPVLGLLWYKS</sequence>
<comment type="caution">
    <text evidence="1">The sequence shown here is derived from an EMBL/GenBank/DDBJ whole genome shotgun (WGS) entry which is preliminary data.</text>
</comment>
<dbReference type="AlphaFoldDB" id="A0A8X6R311"/>
<name>A0A8X6R311_NEPPI</name>
<accession>A0A8X6R311</accession>
<evidence type="ECO:0000313" key="1">
    <source>
        <dbReference type="EMBL" id="GFU56012.1"/>
    </source>
</evidence>
<reference evidence="1" key="1">
    <citation type="submission" date="2020-08" db="EMBL/GenBank/DDBJ databases">
        <title>Multicomponent nature underlies the extraordinary mechanical properties of spider dragline silk.</title>
        <authorList>
            <person name="Kono N."/>
            <person name="Nakamura H."/>
            <person name="Mori M."/>
            <person name="Yoshida Y."/>
            <person name="Ohtoshi R."/>
            <person name="Malay A.D."/>
            <person name="Moran D.A.P."/>
            <person name="Tomita M."/>
            <person name="Numata K."/>
            <person name="Arakawa K."/>
        </authorList>
    </citation>
    <scope>NUCLEOTIDE SEQUENCE</scope>
</reference>